<dbReference type="OrthoDB" id="8454826at2"/>
<dbReference type="PANTHER" id="PTHR35936">
    <property type="entry name" value="MEMBRANE-BOUND LYTIC MUREIN TRANSGLYCOSYLASE F"/>
    <property type="match status" value="1"/>
</dbReference>
<organism evidence="8 9">
    <name type="scientific">Nocardioides currus</name>
    <dbReference type="NCBI Taxonomy" id="2133958"/>
    <lineage>
        <taxon>Bacteria</taxon>
        <taxon>Bacillati</taxon>
        <taxon>Actinomycetota</taxon>
        <taxon>Actinomycetes</taxon>
        <taxon>Propionibacteriales</taxon>
        <taxon>Nocardioidaceae</taxon>
        <taxon>Nocardioides</taxon>
    </lineage>
</organism>
<comment type="subcellular location">
    <subcellularLocation>
        <location evidence="1">Cell envelope</location>
    </subcellularLocation>
</comment>
<feature type="domain" description="Solute-binding protein family 3/N-terminal" evidence="6">
    <location>
        <begin position="45"/>
        <end position="266"/>
    </location>
</feature>
<evidence type="ECO:0000256" key="2">
    <source>
        <dbReference type="ARBA" id="ARBA00010333"/>
    </source>
</evidence>
<dbReference type="InterPro" id="IPR018313">
    <property type="entry name" value="SBP_3_CS"/>
</dbReference>
<feature type="chain" id="PRO_5015340176" evidence="5">
    <location>
        <begin position="28"/>
        <end position="270"/>
    </location>
</feature>
<evidence type="ECO:0000313" key="9">
    <source>
        <dbReference type="Proteomes" id="UP000244867"/>
    </source>
</evidence>
<sequence>MRTSRTPMARIALAAVGLVALASCSSAAGSTATSEPEPSLLKDGKLTVCTSLPYEPFEYELDGEVVGFDIDLVNEVAAALDVEPVYVNEDFDAIASGELFNADKCDLGAAAMSINGDRARVVDFSSPYFNAAQVMVVQKGSGIKGLGDLAGGRVAVQEGTTGELYAADHAPPNTQIVKFKNVEDVDSALSGGTVDAGIYDNNIVGDAIKRHPTFEVVAEFDTGEQYGMAVKKDGDVDLLRVINQVLSDISESGRYDEIYTTWFGKTKAKS</sequence>
<evidence type="ECO:0000256" key="4">
    <source>
        <dbReference type="RuleBase" id="RU003744"/>
    </source>
</evidence>
<feature type="signal peptide" evidence="5">
    <location>
        <begin position="1"/>
        <end position="27"/>
    </location>
</feature>
<dbReference type="SMART" id="SM00062">
    <property type="entry name" value="PBPb"/>
    <property type="match status" value="1"/>
</dbReference>
<evidence type="ECO:0000256" key="5">
    <source>
        <dbReference type="SAM" id="SignalP"/>
    </source>
</evidence>
<evidence type="ECO:0000313" key="8">
    <source>
        <dbReference type="EMBL" id="PUA82418.1"/>
    </source>
</evidence>
<evidence type="ECO:0000259" key="6">
    <source>
        <dbReference type="SMART" id="SM00062"/>
    </source>
</evidence>
<comment type="caution">
    <text evidence="8">The sequence shown here is derived from an EMBL/GenBank/DDBJ whole genome shotgun (WGS) entry which is preliminary data.</text>
</comment>
<evidence type="ECO:0000256" key="3">
    <source>
        <dbReference type="ARBA" id="ARBA00022729"/>
    </source>
</evidence>
<accession>A0A2R7Z1B6</accession>
<keyword evidence="9" id="KW-1185">Reference proteome</keyword>
<comment type="similarity">
    <text evidence="2 4">Belongs to the bacterial solute-binding protein 3 family.</text>
</comment>
<gene>
    <name evidence="8" type="ORF">C7S10_01315</name>
</gene>
<dbReference type="Pfam" id="PF00497">
    <property type="entry name" value="SBP_bac_3"/>
    <property type="match status" value="1"/>
</dbReference>
<dbReference type="PROSITE" id="PS51257">
    <property type="entry name" value="PROKAR_LIPOPROTEIN"/>
    <property type="match status" value="1"/>
</dbReference>
<dbReference type="GO" id="GO:0016020">
    <property type="term" value="C:membrane"/>
    <property type="evidence" value="ECO:0007669"/>
    <property type="project" value="InterPro"/>
</dbReference>
<dbReference type="PROSITE" id="PS01039">
    <property type="entry name" value="SBP_BACTERIAL_3"/>
    <property type="match status" value="1"/>
</dbReference>
<evidence type="ECO:0000259" key="7">
    <source>
        <dbReference type="SMART" id="SM00079"/>
    </source>
</evidence>
<dbReference type="EMBL" id="PYXZ01000001">
    <property type="protein sequence ID" value="PUA82418.1"/>
    <property type="molecule type" value="Genomic_DNA"/>
</dbReference>
<dbReference type="PANTHER" id="PTHR35936:SF17">
    <property type="entry name" value="ARGININE-BINDING EXTRACELLULAR PROTEIN ARTP"/>
    <property type="match status" value="1"/>
</dbReference>
<dbReference type="SMART" id="SM00079">
    <property type="entry name" value="PBPe"/>
    <property type="match status" value="1"/>
</dbReference>
<proteinExistence type="inferred from homology"/>
<dbReference type="RefSeq" id="WP_108342605.1">
    <property type="nucleotide sequence ID" value="NZ_PYXZ01000001.1"/>
</dbReference>
<dbReference type="AlphaFoldDB" id="A0A2R7Z1B6"/>
<dbReference type="Proteomes" id="UP000244867">
    <property type="component" value="Unassembled WGS sequence"/>
</dbReference>
<evidence type="ECO:0000256" key="1">
    <source>
        <dbReference type="ARBA" id="ARBA00004196"/>
    </source>
</evidence>
<protein>
    <submittedName>
        <fullName evidence="8">ABC transporter substrate-binding protein</fullName>
    </submittedName>
</protein>
<dbReference type="InterPro" id="IPR001638">
    <property type="entry name" value="Solute-binding_3/MltF_N"/>
</dbReference>
<dbReference type="InterPro" id="IPR001320">
    <property type="entry name" value="Iontro_rcpt_C"/>
</dbReference>
<dbReference type="GO" id="GO:0030313">
    <property type="term" value="C:cell envelope"/>
    <property type="evidence" value="ECO:0007669"/>
    <property type="project" value="UniProtKB-SubCell"/>
</dbReference>
<name>A0A2R7Z1B6_9ACTN</name>
<dbReference type="SUPFAM" id="SSF53850">
    <property type="entry name" value="Periplasmic binding protein-like II"/>
    <property type="match status" value="1"/>
</dbReference>
<dbReference type="Gene3D" id="3.40.190.10">
    <property type="entry name" value="Periplasmic binding protein-like II"/>
    <property type="match status" value="2"/>
</dbReference>
<dbReference type="GO" id="GO:0015276">
    <property type="term" value="F:ligand-gated monoatomic ion channel activity"/>
    <property type="evidence" value="ECO:0007669"/>
    <property type="project" value="InterPro"/>
</dbReference>
<reference evidence="8 9" key="1">
    <citation type="submission" date="2018-03" db="EMBL/GenBank/DDBJ databases">
        <authorList>
            <person name="Keele B.F."/>
        </authorList>
    </citation>
    <scope>NUCLEOTIDE SEQUENCE [LARGE SCALE GENOMIC DNA]</scope>
    <source>
        <strain evidence="8 9">IB-3</strain>
    </source>
</reference>
<keyword evidence="3 5" id="KW-0732">Signal</keyword>
<feature type="domain" description="Ionotropic glutamate receptor C-terminal" evidence="7">
    <location>
        <begin position="45"/>
        <end position="265"/>
    </location>
</feature>